<name>A0A133P1H4_GARVA</name>
<keyword evidence="1" id="KW-0472">Membrane</keyword>
<evidence type="ECO:0000313" key="3">
    <source>
        <dbReference type="Proteomes" id="UP000070687"/>
    </source>
</evidence>
<dbReference type="Proteomes" id="UP000070687">
    <property type="component" value="Unassembled WGS sequence"/>
</dbReference>
<proteinExistence type="predicted"/>
<evidence type="ECO:0000313" key="2">
    <source>
        <dbReference type="EMBL" id="KXA22417.1"/>
    </source>
</evidence>
<feature type="transmembrane region" description="Helical" evidence="1">
    <location>
        <begin position="20"/>
        <end position="39"/>
    </location>
</feature>
<dbReference type="PATRIC" id="fig|2702.100.peg.311"/>
<evidence type="ECO:0000256" key="1">
    <source>
        <dbReference type="SAM" id="Phobius"/>
    </source>
</evidence>
<dbReference type="EMBL" id="LRQB01000011">
    <property type="protein sequence ID" value="KXA22417.1"/>
    <property type="molecule type" value="Genomic_DNA"/>
</dbReference>
<protein>
    <submittedName>
        <fullName evidence="2">Uncharacterized protein</fullName>
    </submittedName>
</protein>
<comment type="caution">
    <text evidence="2">The sequence shown here is derived from an EMBL/GenBank/DDBJ whole genome shotgun (WGS) entry which is preliminary data.</text>
</comment>
<gene>
    <name evidence="2" type="ORF">HMPREF3208_00327</name>
</gene>
<organism evidence="2 3">
    <name type="scientific">Gardnerella vaginalis</name>
    <dbReference type="NCBI Taxonomy" id="2702"/>
    <lineage>
        <taxon>Bacteria</taxon>
        <taxon>Bacillati</taxon>
        <taxon>Actinomycetota</taxon>
        <taxon>Actinomycetes</taxon>
        <taxon>Bifidobacteriales</taxon>
        <taxon>Bifidobacteriaceae</taxon>
        <taxon>Gardnerella</taxon>
    </lineage>
</organism>
<accession>A0A133P1H4</accession>
<keyword evidence="1" id="KW-0812">Transmembrane</keyword>
<keyword evidence="1" id="KW-1133">Transmembrane helix</keyword>
<dbReference type="AlphaFoldDB" id="A0A133P1H4"/>
<sequence length="41" mass="4500">MGEFWLSFGADSSEFLAEFLASLALVLHGFCVVFSAILLNF</sequence>
<reference evidence="2 3" key="1">
    <citation type="submission" date="2016-01" db="EMBL/GenBank/DDBJ databases">
        <authorList>
            <person name="Oliw E.H."/>
        </authorList>
    </citation>
    <scope>NUCLEOTIDE SEQUENCE [LARGE SCALE GENOMIC DNA]</scope>
    <source>
        <strain evidence="2 3">PSS_7772B</strain>
    </source>
</reference>